<dbReference type="AlphaFoldDB" id="A0A0K1P9C9"/>
<gene>
    <name evidence="8" type="ORF">AKJ08_0504</name>
</gene>
<accession>A0A0K1P9C9</accession>
<dbReference type="SUPFAM" id="SSF46626">
    <property type="entry name" value="Cytochrome c"/>
    <property type="match status" value="1"/>
</dbReference>
<dbReference type="InterPro" id="IPR036909">
    <property type="entry name" value="Cyt_c-like_dom_sf"/>
</dbReference>
<evidence type="ECO:0000256" key="4">
    <source>
        <dbReference type="PROSITE-ProRule" id="PRU00433"/>
    </source>
</evidence>
<proteinExistence type="predicted"/>
<dbReference type="PROSITE" id="PS51007">
    <property type="entry name" value="CYTC"/>
    <property type="match status" value="1"/>
</dbReference>
<dbReference type="Proteomes" id="UP000055590">
    <property type="component" value="Chromosome"/>
</dbReference>
<feature type="region of interest" description="Disordered" evidence="5">
    <location>
        <begin position="110"/>
        <end position="134"/>
    </location>
</feature>
<reference evidence="8 9" key="1">
    <citation type="submission" date="2015-08" db="EMBL/GenBank/DDBJ databases">
        <authorList>
            <person name="Babu N.S."/>
            <person name="Beckwith C.J."/>
            <person name="Beseler K.G."/>
            <person name="Brison A."/>
            <person name="Carone J.V."/>
            <person name="Caskin T.P."/>
            <person name="Diamond M."/>
            <person name="Durham M.E."/>
            <person name="Foxe J.M."/>
            <person name="Go M."/>
            <person name="Henderson B.A."/>
            <person name="Jones I.B."/>
            <person name="McGettigan J.A."/>
            <person name="Micheletti S.J."/>
            <person name="Nasrallah M.E."/>
            <person name="Ortiz D."/>
            <person name="Piller C.R."/>
            <person name="Privatt S.R."/>
            <person name="Schneider S.L."/>
            <person name="Sharp S."/>
            <person name="Smith T.C."/>
            <person name="Stanton J.D."/>
            <person name="Ullery H.E."/>
            <person name="Wilson R.J."/>
            <person name="Serrano M.G."/>
            <person name="Buck G."/>
            <person name="Lee V."/>
            <person name="Wang Y."/>
            <person name="Carvalho R."/>
            <person name="Voegtly L."/>
            <person name="Shi R."/>
            <person name="Duckworth R."/>
            <person name="Johnson A."/>
            <person name="Loviza R."/>
            <person name="Walstead R."/>
            <person name="Shah Z."/>
            <person name="Kiflezghi M."/>
            <person name="Wade K."/>
            <person name="Ball S.L."/>
            <person name="Bradley K.W."/>
            <person name="Asai D.J."/>
            <person name="Bowman C.A."/>
            <person name="Russell D.A."/>
            <person name="Pope W.H."/>
            <person name="Jacobs-Sera D."/>
            <person name="Hendrix R.W."/>
            <person name="Hatfull G.F."/>
        </authorList>
    </citation>
    <scope>NUCLEOTIDE SEQUENCE [LARGE SCALE GENOMIC DNA]</scope>
    <source>
        <strain evidence="8 9">DSM 27710</strain>
    </source>
</reference>
<dbReference type="KEGG" id="vin:AKJ08_0504"/>
<keyword evidence="9" id="KW-1185">Reference proteome</keyword>
<evidence type="ECO:0000313" key="8">
    <source>
        <dbReference type="EMBL" id="AKU90117.1"/>
    </source>
</evidence>
<sequence length="134" mass="14559">MIKPLLAAIVVAPALAAAAPIGPAIVKLWEQSCASCHGSEGDGDTRLGRAYGVGSFRDEEWQDRHDDAEIRRAIEEGKPTTRMRAFGDQLTADQVDGLVAFIRTFDPSPKRKVIKEPPVPPRQAIPKPLPPIAR</sequence>
<evidence type="ECO:0000313" key="9">
    <source>
        <dbReference type="Proteomes" id="UP000055590"/>
    </source>
</evidence>
<keyword evidence="6" id="KW-0732">Signal</keyword>
<dbReference type="Pfam" id="PF13442">
    <property type="entry name" value="Cytochrome_CBB3"/>
    <property type="match status" value="1"/>
</dbReference>
<feature type="compositionally biased region" description="Pro residues" evidence="5">
    <location>
        <begin position="117"/>
        <end position="134"/>
    </location>
</feature>
<evidence type="ECO:0000256" key="5">
    <source>
        <dbReference type="SAM" id="MobiDB-lite"/>
    </source>
</evidence>
<evidence type="ECO:0000256" key="3">
    <source>
        <dbReference type="ARBA" id="ARBA00023004"/>
    </source>
</evidence>
<evidence type="ECO:0000256" key="1">
    <source>
        <dbReference type="ARBA" id="ARBA00022617"/>
    </source>
</evidence>
<protein>
    <submittedName>
        <fullName evidence="8">Cytochrome c family protein</fullName>
    </submittedName>
</protein>
<evidence type="ECO:0000256" key="6">
    <source>
        <dbReference type="SAM" id="SignalP"/>
    </source>
</evidence>
<dbReference type="GO" id="GO:0046872">
    <property type="term" value="F:metal ion binding"/>
    <property type="evidence" value="ECO:0007669"/>
    <property type="project" value="UniProtKB-KW"/>
</dbReference>
<dbReference type="Gene3D" id="1.10.760.10">
    <property type="entry name" value="Cytochrome c-like domain"/>
    <property type="match status" value="1"/>
</dbReference>
<dbReference type="RefSeq" id="WP_050724611.1">
    <property type="nucleotide sequence ID" value="NZ_CP012332.1"/>
</dbReference>
<dbReference type="GO" id="GO:0009055">
    <property type="term" value="F:electron transfer activity"/>
    <property type="evidence" value="ECO:0007669"/>
    <property type="project" value="InterPro"/>
</dbReference>
<organism evidence="8 9">
    <name type="scientific">Vulgatibacter incomptus</name>
    <dbReference type="NCBI Taxonomy" id="1391653"/>
    <lineage>
        <taxon>Bacteria</taxon>
        <taxon>Pseudomonadati</taxon>
        <taxon>Myxococcota</taxon>
        <taxon>Myxococcia</taxon>
        <taxon>Myxococcales</taxon>
        <taxon>Cystobacterineae</taxon>
        <taxon>Vulgatibacteraceae</taxon>
        <taxon>Vulgatibacter</taxon>
    </lineage>
</organism>
<evidence type="ECO:0000259" key="7">
    <source>
        <dbReference type="PROSITE" id="PS51007"/>
    </source>
</evidence>
<keyword evidence="1 4" id="KW-0349">Heme</keyword>
<evidence type="ECO:0000256" key="2">
    <source>
        <dbReference type="ARBA" id="ARBA00022723"/>
    </source>
</evidence>
<dbReference type="GO" id="GO:0020037">
    <property type="term" value="F:heme binding"/>
    <property type="evidence" value="ECO:0007669"/>
    <property type="project" value="InterPro"/>
</dbReference>
<dbReference type="InterPro" id="IPR009056">
    <property type="entry name" value="Cyt_c-like_dom"/>
</dbReference>
<dbReference type="STRING" id="1391653.AKJ08_0504"/>
<feature type="signal peptide" evidence="6">
    <location>
        <begin position="1"/>
        <end position="16"/>
    </location>
</feature>
<name>A0A0K1P9C9_9BACT</name>
<dbReference type="EMBL" id="CP012332">
    <property type="protein sequence ID" value="AKU90117.1"/>
    <property type="molecule type" value="Genomic_DNA"/>
</dbReference>
<keyword evidence="3 4" id="KW-0408">Iron</keyword>
<feature type="domain" description="Cytochrome c" evidence="7">
    <location>
        <begin position="17"/>
        <end position="106"/>
    </location>
</feature>
<dbReference type="OrthoDB" id="9791344at2"/>
<feature type="chain" id="PRO_5005465736" evidence="6">
    <location>
        <begin position="17"/>
        <end position="134"/>
    </location>
</feature>
<keyword evidence="2 4" id="KW-0479">Metal-binding</keyword>